<comment type="caution">
    <text evidence="1">The sequence shown here is derived from an EMBL/GenBank/DDBJ whole genome shotgun (WGS) entry which is preliminary data.</text>
</comment>
<organism evidence="1 2">
    <name type="scientific">Wickerhamomyces pijperi</name>
    <name type="common">Yeast</name>
    <name type="synonym">Pichia pijperi</name>
    <dbReference type="NCBI Taxonomy" id="599730"/>
    <lineage>
        <taxon>Eukaryota</taxon>
        <taxon>Fungi</taxon>
        <taxon>Dikarya</taxon>
        <taxon>Ascomycota</taxon>
        <taxon>Saccharomycotina</taxon>
        <taxon>Saccharomycetes</taxon>
        <taxon>Phaffomycetales</taxon>
        <taxon>Wickerhamomycetaceae</taxon>
        <taxon>Wickerhamomyces</taxon>
    </lineage>
</organism>
<reference evidence="1" key="1">
    <citation type="journal article" date="2021" name="Open Biol.">
        <title>Shared evolutionary footprints suggest mitochondrial oxidative damage underlies multiple complex I losses in fungi.</title>
        <authorList>
            <person name="Schikora-Tamarit M.A."/>
            <person name="Marcet-Houben M."/>
            <person name="Nosek J."/>
            <person name="Gabaldon T."/>
        </authorList>
    </citation>
    <scope>NUCLEOTIDE SEQUENCE</scope>
    <source>
        <strain evidence="1">CBS2887</strain>
    </source>
</reference>
<dbReference type="Proteomes" id="UP000774326">
    <property type="component" value="Unassembled WGS sequence"/>
</dbReference>
<evidence type="ECO:0000313" key="1">
    <source>
        <dbReference type="EMBL" id="KAH3688457.1"/>
    </source>
</evidence>
<dbReference type="AlphaFoldDB" id="A0A9P8QCC4"/>
<sequence length="155" mass="17163">MMINEAREKIKGRALLKISLNGVINKMAARSNNQIGAYSKETLIEDTFKTALIKVVPNTAKPKPVPTTPKYIIIKGQILTSMNTRVLVHGSDLVDELESGRFSVEIVIWQPERQQQGDEHSDDTIHQVVPSPAFLAVSHVHLLEPSSNQTGSRGR</sequence>
<name>A0A9P8QCC4_WICPI</name>
<reference evidence="1" key="2">
    <citation type="submission" date="2021-01" db="EMBL/GenBank/DDBJ databases">
        <authorList>
            <person name="Schikora-Tamarit M.A."/>
        </authorList>
    </citation>
    <scope>NUCLEOTIDE SEQUENCE</scope>
    <source>
        <strain evidence="1">CBS2887</strain>
    </source>
</reference>
<protein>
    <submittedName>
        <fullName evidence="1">Uncharacterized protein</fullName>
    </submittedName>
</protein>
<keyword evidence="2" id="KW-1185">Reference proteome</keyword>
<gene>
    <name evidence="1" type="ORF">WICPIJ_000596</name>
</gene>
<evidence type="ECO:0000313" key="2">
    <source>
        <dbReference type="Proteomes" id="UP000774326"/>
    </source>
</evidence>
<proteinExistence type="predicted"/>
<dbReference type="EMBL" id="JAEUBG010000347">
    <property type="protein sequence ID" value="KAH3688457.1"/>
    <property type="molecule type" value="Genomic_DNA"/>
</dbReference>
<accession>A0A9P8QCC4</accession>